<gene>
    <name evidence="1" type="ORF">JZ751_010949</name>
</gene>
<dbReference type="SUPFAM" id="SSF53383">
    <property type="entry name" value="PLP-dependent transferases"/>
    <property type="match status" value="1"/>
</dbReference>
<dbReference type="Proteomes" id="UP000824540">
    <property type="component" value="Unassembled WGS sequence"/>
</dbReference>
<comment type="caution">
    <text evidence="1">The sequence shown here is derived from an EMBL/GenBank/DDBJ whole genome shotgun (WGS) entry which is preliminary data.</text>
</comment>
<dbReference type="OrthoDB" id="65434at2759"/>
<evidence type="ECO:0000313" key="1">
    <source>
        <dbReference type="EMBL" id="KAG9344280.1"/>
    </source>
</evidence>
<proteinExistence type="predicted"/>
<organism evidence="1 2">
    <name type="scientific">Albula glossodonta</name>
    <name type="common">roundjaw bonefish</name>
    <dbReference type="NCBI Taxonomy" id="121402"/>
    <lineage>
        <taxon>Eukaryota</taxon>
        <taxon>Metazoa</taxon>
        <taxon>Chordata</taxon>
        <taxon>Craniata</taxon>
        <taxon>Vertebrata</taxon>
        <taxon>Euteleostomi</taxon>
        <taxon>Actinopterygii</taxon>
        <taxon>Neopterygii</taxon>
        <taxon>Teleostei</taxon>
        <taxon>Albuliformes</taxon>
        <taxon>Albulidae</taxon>
        <taxon>Albula</taxon>
    </lineage>
</organism>
<keyword evidence="2" id="KW-1185">Reference proteome</keyword>
<dbReference type="InterPro" id="IPR015424">
    <property type="entry name" value="PyrdxlP-dep_Trfase"/>
</dbReference>
<name>A0A8T2NY42_9TELE</name>
<dbReference type="AlphaFoldDB" id="A0A8T2NY42"/>
<accession>A0A8T2NY42</accession>
<reference evidence="1" key="1">
    <citation type="thesis" date="2021" institute="BYU ScholarsArchive" country="Provo, UT, USA">
        <title>Applications of and Algorithms for Genome Assembly and Genomic Analyses with an Emphasis on Marine Teleosts.</title>
        <authorList>
            <person name="Pickett B.D."/>
        </authorList>
    </citation>
    <scope>NUCLEOTIDE SEQUENCE</scope>
    <source>
        <strain evidence="1">HI-2016</strain>
    </source>
</reference>
<protein>
    <submittedName>
        <fullName evidence="1">Uncharacterized protein</fullName>
    </submittedName>
</protein>
<evidence type="ECO:0000313" key="2">
    <source>
        <dbReference type="Proteomes" id="UP000824540"/>
    </source>
</evidence>
<dbReference type="EMBL" id="JAFBMS010000020">
    <property type="protein sequence ID" value="KAG9344280.1"/>
    <property type="molecule type" value="Genomic_DNA"/>
</dbReference>
<dbReference type="InterPro" id="IPR015422">
    <property type="entry name" value="PyrdxlP-dep_Trfase_small"/>
</dbReference>
<dbReference type="Gene3D" id="3.90.1150.10">
    <property type="entry name" value="Aspartate Aminotransferase, domain 1"/>
    <property type="match status" value="1"/>
</dbReference>
<sequence length="106" mass="12014">MLHCPHKLKVKELKLSAVEIRIVYGDLVPLESKVEGGVIKMGGYCGMYQDLLCARRLLCCGIQRVRQLAQNTRYLRRRLQELGFIIYGSHDSPVVPLLLYMPGKVG</sequence>